<dbReference type="AlphaFoldDB" id="A0ABD0JPG8"/>
<proteinExistence type="predicted"/>
<name>A0ABD0JPG8_9CAEN</name>
<evidence type="ECO:0000256" key="1">
    <source>
        <dbReference type="SAM" id="MobiDB-lite"/>
    </source>
</evidence>
<accession>A0ABD0JPG8</accession>
<sequence length="130" mass="13847">MQRQAREKSLSDSSTTEDTDVTTSSGTDEMERRCGQVDSSSQDSQEADSQTAGLSNAGGGLVRVDSSQSDLKSVVTTEVVMVSAKLENMGQLSTKKRPCPSDTCSEPAGKKLKRRNVSFYTAEAGDEASK</sequence>
<feature type="region of interest" description="Disordered" evidence="1">
    <location>
        <begin position="90"/>
        <end position="110"/>
    </location>
</feature>
<dbReference type="Proteomes" id="UP001519460">
    <property type="component" value="Unassembled WGS sequence"/>
</dbReference>
<feature type="compositionally biased region" description="Basic and acidic residues" evidence="1">
    <location>
        <begin position="1"/>
        <end position="10"/>
    </location>
</feature>
<protein>
    <submittedName>
        <fullName evidence="2">Uncharacterized protein</fullName>
    </submittedName>
</protein>
<feature type="region of interest" description="Disordered" evidence="1">
    <location>
        <begin position="1"/>
        <end position="72"/>
    </location>
</feature>
<reference evidence="2 3" key="1">
    <citation type="journal article" date="2023" name="Sci. Data">
        <title>Genome assembly of the Korean intertidal mud-creeper Batillaria attramentaria.</title>
        <authorList>
            <person name="Patra A.K."/>
            <person name="Ho P.T."/>
            <person name="Jun S."/>
            <person name="Lee S.J."/>
            <person name="Kim Y."/>
            <person name="Won Y.J."/>
        </authorList>
    </citation>
    <scope>NUCLEOTIDE SEQUENCE [LARGE SCALE GENOMIC DNA]</scope>
    <source>
        <strain evidence="2">Wonlab-2016</strain>
    </source>
</reference>
<evidence type="ECO:0000313" key="2">
    <source>
        <dbReference type="EMBL" id="KAK7476718.1"/>
    </source>
</evidence>
<keyword evidence="3" id="KW-1185">Reference proteome</keyword>
<evidence type="ECO:0000313" key="3">
    <source>
        <dbReference type="Proteomes" id="UP001519460"/>
    </source>
</evidence>
<gene>
    <name evidence="2" type="ORF">BaRGS_00032011</name>
</gene>
<dbReference type="EMBL" id="JACVVK020000367">
    <property type="protein sequence ID" value="KAK7476718.1"/>
    <property type="molecule type" value="Genomic_DNA"/>
</dbReference>
<organism evidence="2 3">
    <name type="scientific">Batillaria attramentaria</name>
    <dbReference type="NCBI Taxonomy" id="370345"/>
    <lineage>
        <taxon>Eukaryota</taxon>
        <taxon>Metazoa</taxon>
        <taxon>Spiralia</taxon>
        <taxon>Lophotrochozoa</taxon>
        <taxon>Mollusca</taxon>
        <taxon>Gastropoda</taxon>
        <taxon>Caenogastropoda</taxon>
        <taxon>Sorbeoconcha</taxon>
        <taxon>Cerithioidea</taxon>
        <taxon>Batillariidae</taxon>
        <taxon>Batillaria</taxon>
    </lineage>
</organism>
<feature type="compositionally biased region" description="Low complexity" evidence="1">
    <location>
        <begin position="38"/>
        <end position="50"/>
    </location>
</feature>
<comment type="caution">
    <text evidence="2">The sequence shown here is derived from an EMBL/GenBank/DDBJ whole genome shotgun (WGS) entry which is preliminary data.</text>
</comment>